<dbReference type="InterPro" id="IPR032675">
    <property type="entry name" value="LRR_dom_sf"/>
</dbReference>
<dbReference type="AlphaFoldDB" id="A0A8E0RN89"/>
<gene>
    <name evidence="2" type="ORF">FBUS_05989</name>
</gene>
<dbReference type="SUPFAM" id="SSF52047">
    <property type="entry name" value="RNI-like"/>
    <property type="match status" value="2"/>
</dbReference>
<reference evidence="2" key="1">
    <citation type="submission" date="2019-05" db="EMBL/GenBank/DDBJ databases">
        <title>Annotation for the trematode Fasciolopsis buski.</title>
        <authorList>
            <person name="Choi Y.-J."/>
        </authorList>
    </citation>
    <scope>NUCLEOTIDE SEQUENCE</scope>
    <source>
        <strain evidence="2">HT</strain>
        <tissue evidence="2">Whole worm</tissue>
    </source>
</reference>
<proteinExistence type="predicted"/>
<evidence type="ECO:0000313" key="2">
    <source>
        <dbReference type="EMBL" id="KAA0188151.1"/>
    </source>
</evidence>
<dbReference type="GO" id="GO:0016301">
    <property type="term" value="F:kinase activity"/>
    <property type="evidence" value="ECO:0007669"/>
    <property type="project" value="UniProtKB-KW"/>
</dbReference>
<feature type="domain" description="F-box/LRR-repeat protein 15-like leucin rich repeat" evidence="1">
    <location>
        <begin position="154"/>
        <end position="329"/>
    </location>
</feature>
<sequence length="703" mass="79985">MFIRARKAFNGTILNKSFNAWKLFRSLKIVRRAFKQKLNLVARHHWFMRKTARIFQTWREWNQAARGRYEVITNLFAGVRNEMVTRVSIRVWRAIAREVRRARNHHAKKDREAEQLHKLQNINLEAKYAGDIFKVRDRPHDRVGYLPEVLQEKKMFLISNRLDDELLNRLLRKRRISLRQINLHECYSLTSHGFRFLTACSNLQDINLSGCQGLTDDALRLIVESCRLLLYLNLSHTPVCDQTIRHLAFEGRNLLYLSISFCPNLSSECSTYFKQTTAFQMLIYLDISGCEQIGPKCLQDIFRSLPKVRHWILNSLTWITDTELKVLSDSCEVIETVELLNCVPPRHSTLPLSANLGSVVDNRKPDLLKRSFTTPGVTSKQRPGRSRAGRITDTGLFCLCGRGLKRISTAALPHVDGSGFRSLSSNSDFERRTSNTKLKRLASMNSLAAEAFRENIALTQFTVTGCPRLSERTLSYLQHVPQLTVLNLSGNRQLGDAGMKIITDSVYVGCLRELYLTNCERLTDRAVHMIDQRFLQLAYLSLAGCPLLTDLALICLAQVRKLWQVNLSQTRLGNRGIAALGSLPKLRELNVSECSDISDYGLQRFAKDGAFVTHIDLSFCHSLTDNGIKALAFCCRFVVHLNLAGCSQITDMGIQYLSGVCQYLRFLNLSGCVLLSSASLVHLKKGCKRLDYLVLLYCKGIKS</sequence>
<evidence type="ECO:0000313" key="3">
    <source>
        <dbReference type="Proteomes" id="UP000728185"/>
    </source>
</evidence>
<dbReference type="Gene3D" id="3.80.10.10">
    <property type="entry name" value="Ribonuclease Inhibitor"/>
    <property type="match status" value="3"/>
</dbReference>
<dbReference type="Pfam" id="PF13516">
    <property type="entry name" value="LRR_6"/>
    <property type="match status" value="1"/>
</dbReference>
<dbReference type="InterPro" id="IPR001611">
    <property type="entry name" value="Leu-rich_rpt"/>
</dbReference>
<dbReference type="InterPro" id="IPR006553">
    <property type="entry name" value="Leu-rich_rpt_Cys-con_subtyp"/>
</dbReference>
<keyword evidence="2" id="KW-0808">Transferase</keyword>
<dbReference type="GO" id="GO:0019005">
    <property type="term" value="C:SCF ubiquitin ligase complex"/>
    <property type="evidence" value="ECO:0007669"/>
    <property type="project" value="TreeGrafter"/>
</dbReference>
<protein>
    <submittedName>
        <fullName evidence="2">Putative adenylate kinase</fullName>
    </submittedName>
</protein>
<accession>A0A8E0RN89</accession>
<feature type="domain" description="F-box/LRR-repeat protein 15-like leucin rich repeat" evidence="1">
    <location>
        <begin position="511"/>
        <end position="690"/>
    </location>
</feature>
<dbReference type="Pfam" id="PF25372">
    <property type="entry name" value="DUF7885"/>
    <property type="match status" value="2"/>
</dbReference>
<name>A0A8E0RN89_9TREM</name>
<organism evidence="2 3">
    <name type="scientific">Fasciolopsis buskii</name>
    <dbReference type="NCBI Taxonomy" id="27845"/>
    <lineage>
        <taxon>Eukaryota</taxon>
        <taxon>Metazoa</taxon>
        <taxon>Spiralia</taxon>
        <taxon>Lophotrochozoa</taxon>
        <taxon>Platyhelminthes</taxon>
        <taxon>Trematoda</taxon>
        <taxon>Digenea</taxon>
        <taxon>Plagiorchiida</taxon>
        <taxon>Echinostomata</taxon>
        <taxon>Echinostomatoidea</taxon>
        <taxon>Fasciolidae</taxon>
        <taxon>Fasciolopsis</taxon>
    </lineage>
</organism>
<dbReference type="SMART" id="SM00367">
    <property type="entry name" value="LRR_CC"/>
    <property type="match status" value="9"/>
</dbReference>
<keyword evidence="3" id="KW-1185">Reference proteome</keyword>
<keyword evidence="2" id="KW-0418">Kinase</keyword>
<dbReference type="Proteomes" id="UP000728185">
    <property type="component" value="Unassembled WGS sequence"/>
</dbReference>
<dbReference type="PANTHER" id="PTHR13318">
    <property type="entry name" value="PARTNER OF PAIRED, ISOFORM B-RELATED"/>
    <property type="match status" value="1"/>
</dbReference>
<dbReference type="EMBL" id="LUCM01008605">
    <property type="protein sequence ID" value="KAA0188151.1"/>
    <property type="molecule type" value="Genomic_DNA"/>
</dbReference>
<evidence type="ECO:0000259" key="1">
    <source>
        <dbReference type="Pfam" id="PF25372"/>
    </source>
</evidence>
<dbReference type="InterPro" id="IPR057207">
    <property type="entry name" value="FBXL15_LRR"/>
</dbReference>
<dbReference type="GO" id="GO:0031146">
    <property type="term" value="P:SCF-dependent proteasomal ubiquitin-dependent protein catabolic process"/>
    <property type="evidence" value="ECO:0007669"/>
    <property type="project" value="TreeGrafter"/>
</dbReference>
<dbReference type="OrthoDB" id="61560at2759"/>
<comment type="caution">
    <text evidence="2">The sequence shown here is derived from an EMBL/GenBank/DDBJ whole genome shotgun (WGS) entry which is preliminary data.</text>
</comment>